<dbReference type="EMBL" id="KQ415940">
    <property type="protein sequence ID" value="KOF99549.1"/>
    <property type="molecule type" value="Genomic_DNA"/>
</dbReference>
<dbReference type="STRING" id="37653.A0A0L8IDQ5"/>
<reference evidence="1" key="1">
    <citation type="submission" date="2015-07" db="EMBL/GenBank/DDBJ databases">
        <title>MeaNS - Measles Nucleotide Surveillance Program.</title>
        <authorList>
            <person name="Tran T."/>
            <person name="Druce J."/>
        </authorList>
    </citation>
    <scope>NUCLEOTIDE SEQUENCE</scope>
    <source>
        <strain evidence="1">UCB-OBI-ISO-001</strain>
        <tissue evidence="1">Gonad</tissue>
    </source>
</reference>
<accession>A0A0L8IDQ5</accession>
<sequence>MADQNRMHAAKLQERHTNDIRWNLRSTLEDHDFMDDVALISYASENIQDKTHRLPENAEKIGLNFSPEKCKTLWNNDRHETRVRIGENEVEDIDEFAYLRATMKKDGKPRV</sequence>
<name>A0A0L8IDQ5_OCTBM</name>
<protein>
    <recommendedName>
        <fullName evidence="2">Reverse transcriptase domain-containing protein</fullName>
    </recommendedName>
</protein>
<evidence type="ECO:0000313" key="1">
    <source>
        <dbReference type="EMBL" id="KOF99549.1"/>
    </source>
</evidence>
<evidence type="ECO:0008006" key="2">
    <source>
        <dbReference type="Google" id="ProtNLM"/>
    </source>
</evidence>
<organism evidence="1">
    <name type="scientific">Octopus bimaculoides</name>
    <name type="common">California two-spotted octopus</name>
    <dbReference type="NCBI Taxonomy" id="37653"/>
    <lineage>
        <taxon>Eukaryota</taxon>
        <taxon>Metazoa</taxon>
        <taxon>Spiralia</taxon>
        <taxon>Lophotrochozoa</taxon>
        <taxon>Mollusca</taxon>
        <taxon>Cephalopoda</taxon>
        <taxon>Coleoidea</taxon>
        <taxon>Octopodiformes</taxon>
        <taxon>Octopoda</taxon>
        <taxon>Incirrata</taxon>
        <taxon>Octopodidae</taxon>
        <taxon>Octopus</taxon>
    </lineage>
</organism>
<gene>
    <name evidence="1" type="ORF">OCBIM_22015233mg</name>
</gene>
<dbReference type="AlphaFoldDB" id="A0A0L8IDQ5"/>
<proteinExistence type="predicted"/>